<feature type="domain" description="WDR19 WD40 repeat" evidence="9">
    <location>
        <begin position="393"/>
        <end position="670"/>
    </location>
</feature>
<evidence type="ECO:0000313" key="14">
    <source>
        <dbReference type="Proteomes" id="UP000054630"/>
    </source>
</evidence>
<dbReference type="InterPro" id="IPR011990">
    <property type="entry name" value="TPR-like_helical_dom_sf"/>
</dbReference>
<evidence type="ECO:0000256" key="1">
    <source>
        <dbReference type="ARBA" id="ARBA00004120"/>
    </source>
</evidence>
<organism evidence="13 14">
    <name type="scientific">Trichinella nelsoni</name>
    <dbReference type="NCBI Taxonomy" id="6336"/>
    <lineage>
        <taxon>Eukaryota</taxon>
        <taxon>Metazoa</taxon>
        <taxon>Ecdysozoa</taxon>
        <taxon>Nematoda</taxon>
        <taxon>Enoplea</taxon>
        <taxon>Dorylaimia</taxon>
        <taxon>Trichinellida</taxon>
        <taxon>Trichinellidae</taxon>
        <taxon>Trichinella</taxon>
    </lineage>
</organism>
<comment type="caution">
    <text evidence="13">The sequence shown here is derived from an EMBL/GenBank/DDBJ whole genome shotgun (WGS) entry which is preliminary data.</text>
</comment>
<dbReference type="Pfam" id="PF23389">
    <property type="entry name" value="Beta-prop_WDR19_1st"/>
    <property type="match status" value="1"/>
</dbReference>
<dbReference type="EMBL" id="JYDL01000029">
    <property type="protein sequence ID" value="KRX22768.1"/>
    <property type="molecule type" value="Genomic_DNA"/>
</dbReference>
<dbReference type="GO" id="GO:0005929">
    <property type="term" value="C:cilium"/>
    <property type="evidence" value="ECO:0007669"/>
    <property type="project" value="UniProtKB-ARBA"/>
</dbReference>
<dbReference type="InterPro" id="IPR011044">
    <property type="entry name" value="Quino_amine_DH_bsu"/>
</dbReference>
<keyword evidence="7" id="KW-0206">Cytoskeleton</keyword>
<dbReference type="InterPro" id="IPR057855">
    <property type="entry name" value="Beta-prop_WDR19_1st"/>
</dbReference>
<keyword evidence="8" id="KW-0966">Cell projection</keyword>
<dbReference type="Pfam" id="PF15911">
    <property type="entry name" value="Beta-prop_WDR19_2nd"/>
    <property type="match status" value="1"/>
</dbReference>
<dbReference type="InterPro" id="IPR040379">
    <property type="entry name" value="WDR19/dyf-2"/>
</dbReference>
<dbReference type="STRING" id="6336.A0A0V0S7N6"/>
<evidence type="ECO:0000259" key="11">
    <source>
        <dbReference type="Pfam" id="PF23389"/>
    </source>
</evidence>
<dbReference type="Gene3D" id="2.130.10.10">
    <property type="entry name" value="YVTN repeat-like/Quinoprotein amine dehydrogenase"/>
    <property type="match status" value="1"/>
</dbReference>
<reference evidence="13 14" key="1">
    <citation type="submission" date="2015-01" db="EMBL/GenBank/DDBJ databases">
        <title>Evolution of Trichinella species and genotypes.</title>
        <authorList>
            <person name="Korhonen P.K."/>
            <person name="Edoardo P."/>
            <person name="Giuseppe L.R."/>
            <person name="Gasser R.B."/>
        </authorList>
    </citation>
    <scope>NUCLEOTIDE SEQUENCE [LARGE SCALE GENOMIC DNA]</scope>
    <source>
        <strain evidence="13">ISS37</strain>
    </source>
</reference>
<dbReference type="PANTHER" id="PTHR14920">
    <property type="entry name" value="OSMOTIC AVOIDANCE ABNORMAL PROTEIN 1/WD REPEAT MEMBRANE PROTEIN"/>
    <property type="match status" value="1"/>
</dbReference>
<feature type="domain" description="IFT121-like zinc finger" evidence="10">
    <location>
        <begin position="1391"/>
        <end position="1435"/>
    </location>
</feature>
<dbReference type="GO" id="GO:0030991">
    <property type="term" value="C:intraciliary transport particle A"/>
    <property type="evidence" value="ECO:0007669"/>
    <property type="project" value="TreeGrafter"/>
</dbReference>
<dbReference type="SUPFAM" id="SSF48452">
    <property type="entry name" value="TPR-like"/>
    <property type="match status" value="1"/>
</dbReference>
<dbReference type="Pfam" id="PF23145">
    <property type="entry name" value="Zf_2nd_IFT121"/>
    <property type="match status" value="1"/>
</dbReference>
<keyword evidence="3" id="KW-0853">WD repeat</keyword>
<dbReference type="InterPro" id="IPR015943">
    <property type="entry name" value="WD40/YVTN_repeat-like_dom_sf"/>
</dbReference>
<proteinExistence type="predicted"/>
<dbReference type="GO" id="GO:0035721">
    <property type="term" value="P:intraciliary retrograde transport"/>
    <property type="evidence" value="ECO:0007669"/>
    <property type="project" value="InterPro"/>
</dbReference>
<dbReference type="PANTHER" id="PTHR14920:SF0">
    <property type="entry name" value="WD REPEAT DOMAIN 19"/>
    <property type="match status" value="1"/>
</dbReference>
<protein>
    <submittedName>
        <fullName evidence="13">WD repeat-containing protein 19</fullName>
    </submittedName>
</protein>
<evidence type="ECO:0000256" key="6">
    <source>
        <dbReference type="ARBA" id="ARBA00023069"/>
    </source>
</evidence>
<dbReference type="OrthoDB" id="10250638at2759"/>
<keyword evidence="4" id="KW-0677">Repeat</keyword>
<name>A0A0V0S7N6_9BILA</name>
<evidence type="ECO:0000256" key="7">
    <source>
        <dbReference type="ARBA" id="ARBA00023212"/>
    </source>
</evidence>
<dbReference type="InterPro" id="IPR036322">
    <property type="entry name" value="WD40_repeat_dom_sf"/>
</dbReference>
<evidence type="ECO:0000259" key="9">
    <source>
        <dbReference type="Pfam" id="PF15911"/>
    </source>
</evidence>
<dbReference type="InterPro" id="IPR039468">
    <property type="entry name" value="WDR19_WD40_rpt"/>
</dbReference>
<dbReference type="InterPro" id="IPR056168">
    <property type="entry name" value="TPR_IF140/IFT172/WDR19"/>
</dbReference>
<feature type="domain" description="IF140/IFT172/WDR19 TPR" evidence="12">
    <location>
        <begin position="906"/>
        <end position="1119"/>
    </location>
</feature>
<evidence type="ECO:0000256" key="2">
    <source>
        <dbReference type="ARBA" id="ARBA00022490"/>
    </source>
</evidence>
<feature type="domain" description="WDR19 first beta-propeller" evidence="11">
    <location>
        <begin position="57"/>
        <end position="371"/>
    </location>
</feature>
<keyword evidence="6" id="KW-0969">Cilium</keyword>
<gene>
    <name evidence="13" type="primary">Wdr19</name>
    <name evidence="13" type="ORF">T07_13786</name>
</gene>
<comment type="subcellular location">
    <subcellularLocation>
        <location evidence="1">Cytoplasm</location>
        <location evidence="1">Cytoskeleton</location>
        <location evidence="1">Cilium basal body</location>
    </subcellularLocation>
</comment>
<dbReference type="InterPro" id="IPR056170">
    <property type="entry name" value="Znf_IFT121-like"/>
</dbReference>
<dbReference type="SUPFAM" id="SSF50969">
    <property type="entry name" value="YVTN repeat-like/Quinoprotein amine dehydrogenase"/>
    <property type="match status" value="1"/>
</dbReference>
<evidence type="ECO:0000256" key="8">
    <source>
        <dbReference type="ARBA" id="ARBA00023273"/>
    </source>
</evidence>
<keyword evidence="14" id="KW-1185">Reference proteome</keyword>
<keyword evidence="5" id="KW-0970">Cilium biogenesis/degradation</keyword>
<dbReference type="SUPFAM" id="SSF50978">
    <property type="entry name" value="WD40 repeat-like"/>
    <property type="match status" value="1"/>
</dbReference>
<evidence type="ECO:0000256" key="5">
    <source>
        <dbReference type="ARBA" id="ARBA00022794"/>
    </source>
</evidence>
<keyword evidence="2" id="KW-0963">Cytoplasm</keyword>
<accession>A0A0V0S7N6</accession>
<evidence type="ECO:0000256" key="3">
    <source>
        <dbReference type="ARBA" id="ARBA00022574"/>
    </source>
</evidence>
<evidence type="ECO:0000259" key="10">
    <source>
        <dbReference type="Pfam" id="PF23145"/>
    </source>
</evidence>
<evidence type="ECO:0000313" key="13">
    <source>
        <dbReference type="EMBL" id="KRX22768.1"/>
    </source>
</evidence>
<dbReference type="Pfam" id="PF24762">
    <property type="entry name" value="TPR_IF140-IFT172"/>
    <property type="match status" value="1"/>
</dbReference>
<dbReference type="Gene3D" id="1.25.40.10">
    <property type="entry name" value="Tetratricopeptide repeat domain"/>
    <property type="match status" value="1"/>
</dbReference>
<sequence length="1467" mass="166709">MKLLFNVECQLNAQKNIPFAIQPKLAQLVAVIRYKISRRIVILKTLLQTVLLIRLLDTLTVYDRHGNVYDEIQTAGKFVEKKTSSKPCAVEWHPSGDSLVLLDEESDSIVIWSVEKKSTKVIKANFTVKDVFTAVAWSTRSRILALGTQKGNVLFYYQQFSKLVPVIGVHSKKITEALFTDDDQLILCSDDCNITVLNSEGDLLCSYVCSGVPSLLNFTERRVLESKEIGNGTVSVVISKSILLLLDFPSFKTTHKITFNEAYGEILHCTWFDDKSIIFGFQKGQTVLMSVRQSTMGQELFSIQDFQNYFCGLFVNSISNKVIVAGDFSIKIREMSRLADIKAVLNLESNEKRLQKLSCSDDGQILVFSTDAACVHVYLIHLVSLWASSGNTLAYLSSLSEITVRTQFPKENIMTYEVKIEPSIIAVGFEYFAVGINNKVFYYKMCQKACELLTETDYLGTVKMILLNNEKAFVLCDGKLVIHPVEKRKILHIEVGHSMVTEQNCLIFPKFANKERINCISLSADYVAYATDTGLIVFLFFDSFEPLTVLKHSIGIESIATQPKGVKALFVTEKINIFAFDPITCEILEVNAKLEECKSLCWEQCSIEKDVFIVADHLQMKIFKYMKSAINETRVELLHCIALDAQESVPVLCSQGSVVILSGSDLQDRVIIANYKYEGQLENLPIELKNACQILHANKNVRSVLKNDEKKTEAELWEIVAKAALEELHIELGNILYYLFYQISSAIRCYQHIGDISMVWCLKDISCCENRDQLRAHVAMIMQNYALAEKLYIDSFNSKDALQMYCDIMDWENALRLANQFFPEQIANISKEFAQELEQIGQYEKALQYYQSGLAEAQKNSDSLLEKEQIIISCKNGIARTSLWCGEVKEGIKLALQSSDDSLLKECASILEQKMLFNEAADMYARCEEYNKSAYLWLKSKNWSKLKNILHQVTAKQFYVQYAKAMETMKDYSTAAESYKKGDDYFNFVRISMEHLNGLEEAVRVVQESKCIEAAKFLSNCFIGRNDYSSAVRLLVLANCFSEALQLAKKKDKMEVFADTVGDDGDEEIYNTIANYFDHQGKKLLAGKFYMKAEKYHKAFDIFINNQCDKASIKLAVECAALTRDRTIIDELLQFLTGEKDGIPKDPTYLFQLYTILERHQEAAKIAIIIVKDKQSRGKQMVLLKFVFFSVFDSGEYDLSFIIIVIFMNTLHVGSLGQYRLARDVLFKLHQSLIQKHLPISLEMKTTLMLLHSYLLVKSVVRRKLHPLAARLLIRIAENINDFAMHAVQIYTLTAIECWYSGMKSTAYKWAAVLMRPNYKESIDSRYKKTIETIIRQVKDFIFVVLMKILNLIIRKREDTDDSEMKTPCPYCKARLAESELKCTCCKNTIPFCIASGKHISDSEITVCIHCGFPAISAEYKKWIAAEKCCPMCGTTASVDSIQILPNGSAFINSSYTNDTDQRSNTT</sequence>
<evidence type="ECO:0000259" key="12">
    <source>
        <dbReference type="Pfam" id="PF24762"/>
    </source>
</evidence>
<evidence type="ECO:0000256" key="4">
    <source>
        <dbReference type="ARBA" id="ARBA00022737"/>
    </source>
</evidence>
<dbReference type="GO" id="GO:0060271">
    <property type="term" value="P:cilium assembly"/>
    <property type="evidence" value="ECO:0007669"/>
    <property type="project" value="TreeGrafter"/>
</dbReference>
<dbReference type="Proteomes" id="UP000054630">
    <property type="component" value="Unassembled WGS sequence"/>
</dbReference>